<evidence type="ECO:0000256" key="1">
    <source>
        <dbReference type="SAM" id="MobiDB-lite"/>
    </source>
</evidence>
<proteinExistence type="predicted"/>
<gene>
    <name evidence="2" type="ORF">SVUK_LOCUS14598</name>
</gene>
<name>A0A3P7J2E4_STRVU</name>
<organism evidence="2 3">
    <name type="scientific">Strongylus vulgaris</name>
    <name type="common">Blood worm</name>
    <dbReference type="NCBI Taxonomy" id="40348"/>
    <lineage>
        <taxon>Eukaryota</taxon>
        <taxon>Metazoa</taxon>
        <taxon>Ecdysozoa</taxon>
        <taxon>Nematoda</taxon>
        <taxon>Chromadorea</taxon>
        <taxon>Rhabditida</taxon>
        <taxon>Rhabditina</taxon>
        <taxon>Rhabditomorpha</taxon>
        <taxon>Strongyloidea</taxon>
        <taxon>Strongylidae</taxon>
        <taxon>Strongylus</taxon>
    </lineage>
</organism>
<protein>
    <submittedName>
        <fullName evidence="2">Uncharacterized protein</fullName>
    </submittedName>
</protein>
<accession>A0A3P7J2E4</accession>
<dbReference type="AlphaFoldDB" id="A0A3P7J2E4"/>
<dbReference type="OrthoDB" id="10266268at2759"/>
<dbReference type="EMBL" id="UYYB01105691">
    <property type="protein sequence ID" value="VDM79600.1"/>
    <property type="molecule type" value="Genomic_DNA"/>
</dbReference>
<feature type="region of interest" description="Disordered" evidence="1">
    <location>
        <begin position="1"/>
        <end position="24"/>
    </location>
</feature>
<evidence type="ECO:0000313" key="3">
    <source>
        <dbReference type="Proteomes" id="UP000270094"/>
    </source>
</evidence>
<keyword evidence="3" id="KW-1185">Reference proteome</keyword>
<reference evidence="2 3" key="1">
    <citation type="submission" date="2018-11" db="EMBL/GenBank/DDBJ databases">
        <authorList>
            <consortium name="Pathogen Informatics"/>
        </authorList>
    </citation>
    <scope>NUCLEOTIDE SEQUENCE [LARGE SCALE GENOMIC DNA]</scope>
</reference>
<sequence>MSEKMDDQQAAAPTASGSKSEESVALRNWQLANNVTVMDSVYEYDEVE</sequence>
<dbReference type="Proteomes" id="UP000270094">
    <property type="component" value="Unassembled WGS sequence"/>
</dbReference>
<feature type="non-terminal residue" evidence="2">
    <location>
        <position position="48"/>
    </location>
</feature>
<evidence type="ECO:0000313" key="2">
    <source>
        <dbReference type="EMBL" id="VDM79600.1"/>
    </source>
</evidence>